<dbReference type="AlphaFoldDB" id="A0AAW7X799"/>
<dbReference type="RefSeq" id="WP_041324006.1">
    <property type="nucleotide sequence ID" value="NZ_JAUOPB010000009.1"/>
</dbReference>
<organism evidence="1 2">
    <name type="scientific">Saccharophagus degradans</name>
    <dbReference type="NCBI Taxonomy" id="86304"/>
    <lineage>
        <taxon>Bacteria</taxon>
        <taxon>Pseudomonadati</taxon>
        <taxon>Pseudomonadota</taxon>
        <taxon>Gammaproteobacteria</taxon>
        <taxon>Cellvibrionales</taxon>
        <taxon>Cellvibrionaceae</taxon>
        <taxon>Saccharophagus</taxon>
    </lineage>
</organism>
<protein>
    <submittedName>
        <fullName evidence="1">Uncharacterized protein</fullName>
    </submittedName>
</protein>
<reference evidence="1" key="1">
    <citation type="submission" date="2023-07" db="EMBL/GenBank/DDBJ databases">
        <title>Genome content predicts the carbon catabolic preferences of heterotrophic bacteria.</title>
        <authorList>
            <person name="Gralka M."/>
        </authorList>
    </citation>
    <scope>NUCLEOTIDE SEQUENCE</scope>
    <source>
        <strain evidence="1">I3M17_2</strain>
    </source>
</reference>
<dbReference type="Proteomes" id="UP001169760">
    <property type="component" value="Unassembled WGS sequence"/>
</dbReference>
<sequence>MPLRNKCSRNIEQRALEMTQQRCAIEQLVKTQPASRKQIYSAMAVAGGLGFVTERLLNPRRDRLISDTEKKEIARRRRSMALTAARFAYALA</sequence>
<proteinExistence type="predicted"/>
<comment type="caution">
    <text evidence="1">The sequence shown here is derived from an EMBL/GenBank/DDBJ whole genome shotgun (WGS) entry which is preliminary data.</text>
</comment>
<dbReference type="GeneID" id="98611969"/>
<evidence type="ECO:0000313" key="2">
    <source>
        <dbReference type="Proteomes" id="UP001169760"/>
    </source>
</evidence>
<dbReference type="EMBL" id="JAUOPB010000009">
    <property type="protein sequence ID" value="MDO6423339.1"/>
    <property type="molecule type" value="Genomic_DNA"/>
</dbReference>
<evidence type="ECO:0000313" key="1">
    <source>
        <dbReference type="EMBL" id="MDO6423339.1"/>
    </source>
</evidence>
<accession>A0AAW7X799</accession>
<gene>
    <name evidence="1" type="ORF">Q4521_12730</name>
</gene>
<name>A0AAW7X799_9GAMM</name>